<gene>
    <name evidence="1" type="ORF">ES288_A05G288300v1</name>
</gene>
<organism evidence="1 2">
    <name type="scientific">Gossypium darwinii</name>
    <name type="common">Darwin's cotton</name>
    <name type="synonym">Gossypium barbadense var. darwinii</name>
    <dbReference type="NCBI Taxonomy" id="34276"/>
    <lineage>
        <taxon>Eukaryota</taxon>
        <taxon>Viridiplantae</taxon>
        <taxon>Streptophyta</taxon>
        <taxon>Embryophyta</taxon>
        <taxon>Tracheophyta</taxon>
        <taxon>Spermatophyta</taxon>
        <taxon>Magnoliopsida</taxon>
        <taxon>eudicotyledons</taxon>
        <taxon>Gunneridae</taxon>
        <taxon>Pentapetalae</taxon>
        <taxon>rosids</taxon>
        <taxon>malvids</taxon>
        <taxon>Malvales</taxon>
        <taxon>Malvaceae</taxon>
        <taxon>Malvoideae</taxon>
        <taxon>Gossypium</taxon>
    </lineage>
</organism>
<keyword evidence="2" id="KW-1185">Reference proteome</keyword>
<sequence>MSFEELLPWCAEMDWIIRQVRTWTRYSKNHCWILLKIK</sequence>
<dbReference type="Proteomes" id="UP000323506">
    <property type="component" value="Chromosome A05"/>
</dbReference>
<evidence type="ECO:0008006" key="3">
    <source>
        <dbReference type="Google" id="ProtNLM"/>
    </source>
</evidence>
<reference evidence="1 2" key="1">
    <citation type="submission" date="2019-06" db="EMBL/GenBank/DDBJ databases">
        <title>WGS assembly of Gossypium darwinii.</title>
        <authorList>
            <person name="Chen Z.J."/>
            <person name="Sreedasyam A."/>
            <person name="Ando A."/>
            <person name="Song Q."/>
            <person name="De L."/>
            <person name="Hulse-Kemp A."/>
            <person name="Ding M."/>
            <person name="Ye W."/>
            <person name="Kirkbride R."/>
            <person name="Jenkins J."/>
            <person name="Plott C."/>
            <person name="Lovell J."/>
            <person name="Lin Y.-M."/>
            <person name="Vaughn R."/>
            <person name="Liu B."/>
            <person name="Li W."/>
            <person name="Simpson S."/>
            <person name="Scheffler B."/>
            <person name="Saski C."/>
            <person name="Grover C."/>
            <person name="Hu G."/>
            <person name="Conover J."/>
            <person name="Carlson J."/>
            <person name="Shu S."/>
            <person name="Boston L."/>
            <person name="Williams M."/>
            <person name="Peterson D."/>
            <person name="Mcgee K."/>
            <person name="Jones D."/>
            <person name="Wendel J."/>
            <person name="Stelly D."/>
            <person name="Grimwood J."/>
            <person name="Schmutz J."/>
        </authorList>
    </citation>
    <scope>NUCLEOTIDE SEQUENCE [LARGE SCALE GENOMIC DNA]</scope>
    <source>
        <strain evidence="1">1808015.09</strain>
    </source>
</reference>
<evidence type="ECO:0000313" key="1">
    <source>
        <dbReference type="EMBL" id="TYH18631.1"/>
    </source>
</evidence>
<name>A0A5D2GKJ2_GOSDA</name>
<accession>A0A5D2GKJ2</accession>
<evidence type="ECO:0000313" key="2">
    <source>
        <dbReference type="Proteomes" id="UP000323506"/>
    </source>
</evidence>
<proteinExistence type="predicted"/>
<protein>
    <recommendedName>
        <fullName evidence="3">Methyltransferase</fullName>
    </recommendedName>
</protein>
<dbReference type="EMBL" id="CM017692">
    <property type="protein sequence ID" value="TYH18631.1"/>
    <property type="molecule type" value="Genomic_DNA"/>
</dbReference>
<dbReference type="AlphaFoldDB" id="A0A5D2GKJ2"/>